<keyword evidence="2" id="KW-1185">Reference proteome</keyword>
<dbReference type="RefSeq" id="XP_033663412.1">
    <property type="nucleotide sequence ID" value="XM_033813867.1"/>
</dbReference>
<name>A0A6A6C6Q3_ZASCE</name>
<protein>
    <submittedName>
        <fullName evidence="1">Uncharacterized protein</fullName>
    </submittedName>
</protein>
<organism evidence="1 2">
    <name type="scientific">Zasmidium cellare ATCC 36951</name>
    <dbReference type="NCBI Taxonomy" id="1080233"/>
    <lineage>
        <taxon>Eukaryota</taxon>
        <taxon>Fungi</taxon>
        <taxon>Dikarya</taxon>
        <taxon>Ascomycota</taxon>
        <taxon>Pezizomycotina</taxon>
        <taxon>Dothideomycetes</taxon>
        <taxon>Dothideomycetidae</taxon>
        <taxon>Mycosphaerellales</taxon>
        <taxon>Mycosphaerellaceae</taxon>
        <taxon>Zasmidium</taxon>
    </lineage>
</organism>
<proteinExistence type="predicted"/>
<dbReference type="EMBL" id="ML993613">
    <property type="protein sequence ID" value="KAF2162523.1"/>
    <property type="molecule type" value="Genomic_DNA"/>
</dbReference>
<dbReference type="Proteomes" id="UP000799537">
    <property type="component" value="Unassembled WGS sequence"/>
</dbReference>
<dbReference type="AlphaFoldDB" id="A0A6A6C6Q3"/>
<evidence type="ECO:0000313" key="2">
    <source>
        <dbReference type="Proteomes" id="UP000799537"/>
    </source>
</evidence>
<accession>A0A6A6C6Q3</accession>
<gene>
    <name evidence="1" type="ORF">M409DRAFT_58274</name>
</gene>
<dbReference type="GeneID" id="54567139"/>
<sequence length="126" mass="13387">MRDACLSVGTSGHANARSITSHIRNRHSAHMTQKAGPTPTQAWATAAIGSARNPHIMFVRCWLSGETDGHTVVVSIRVREATGRSRRAGLQTPSGTVAFLTVAYADVYGVQSTCTQHSAKAGRDEG</sequence>
<evidence type="ECO:0000313" key="1">
    <source>
        <dbReference type="EMBL" id="KAF2162523.1"/>
    </source>
</evidence>
<reference evidence="1" key="1">
    <citation type="journal article" date="2020" name="Stud. Mycol.">
        <title>101 Dothideomycetes genomes: a test case for predicting lifestyles and emergence of pathogens.</title>
        <authorList>
            <person name="Haridas S."/>
            <person name="Albert R."/>
            <person name="Binder M."/>
            <person name="Bloem J."/>
            <person name="Labutti K."/>
            <person name="Salamov A."/>
            <person name="Andreopoulos B."/>
            <person name="Baker S."/>
            <person name="Barry K."/>
            <person name="Bills G."/>
            <person name="Bluhm B."/>
            <person name="Cannon C."/>
            <person name="Castanera R."/>
            <person name="Culley D."/>
            <person name="Daum C."/>
            <person name="Ezra D."/>
            <person name="Gonzalez J."/>
            <person name="Henrissat B."/>
            <person name="Kuo A."/>
            <person name="Liang C."/>
            <person name="Lipzen A."/>
            <person name="Lutzoni F."/>
            <person name="Magnuson J."/>
            <person name="Mondo S."/>
            <person name="Nolan M."/>
            <person name="Ohm R."/>
            <person name="Pangilinan J."/>
            <person name="Park H.-J."/>
            <person name="Ramirez L."/>
            <person name="Alfaro M."/>
            <person name="Sun H."/>
            <person name="Tritt A."/>
            <person name="Yoshinaga Y."/>
            <person name="Zwiers L.-H."/>
            <person name="Turgeon B."/>
            <person name="Goodwin S."/>
            <person name="Spatafora J."/>
            <person name="Crous P."/>
            <person name="Grigoriev I."/>
        </authorList>
    </citation>
    <scope>NUCLEOTIDE SEQUENCE</scope>
    <source>
        <strain evidence="1">ATCC 36951</strain>
    </source>
</reference>